<dbReference type="AlphaFoldDB" id="A0AAN0T6F1"/>
<proteinExistence type="predicted"/>
<sequence>METKEAKALYNTAPGIRFEKGKPWCGKGFPLAWVCRHRS</sequence>
<dbReference type="Proteomes" id="UP000032024">
    <property type="component" value="Chromosome"/>
</dbReference>
<keyword evidence="2" id="KW-1185">Reference proteome</keyword>
<evidence type="ECO:0000313" key="2">
    <source>
        <dbReference type="Proteomes" id="UP000032024"/>
    </source>
</evidence>
<protein>
    <submittedName>
        <fullName evidence="1">Uncharacterized protein</fullName>
    </submittedName>
</protein>
<evidence type="ECO:0000313" key="1">
    <source>
        <dbReference type="EMBL" id="AJO23018.1"/>
    </source>
</evidence>
<reference evidence="2" key="1">
    <citation type="submission" date="2015-01" db="EMBL/GenBank/DDBJ databases">
        <title>Comparative genome analysis of Bacillus coagulans HM-08, Clostridium butyricum HM-68, Bacillus subtilis HM-66 and Bacillus paralicheniformis BL-09.</title>
        <authorList>
            <person name="Zhang H."/>
        </authorList>
    </citation>
    <scope>NUCLEOTIDE SEQUENCE [LARGE SCALE GENOMIC DNA]</scope>
    <source>
        <strain evidence="2">HM-08</strain>
    </source>
</reference>
<dbReference type="EMBL" id="CP010525">
    <property type="protein sequence ID" value="AJO23018.1"/>
    <property type="molecule type" value="Genomic_DNA"/>
</dbReference>
<accession>A0AAN0T6F1</accession>
<name>A0AAN0T6F1_HEYCO</name>
<gene>
    <name evidence="1" type="ORF">SB48_HM08orf03508</name>
</gene>
<organism evidence="1 2">
    <name type="scientific">Heyndrickxia coagulans</name>
    <name type="common">Weizmannia coagulans</name>
    <dbReference type="NCBI Taxonomy" id="1398"/>
    <lineage>
        <taxon>Bacteria</taxon>
        <taxon>Bacillati</taxon>
        <taxon>Bacillota</taxon>
        <taxon>Bacilli</taxon>
        <taxon>Bacillales</taxon>
        <taxon>Bacillaceae</taxon>
        <taxon>Heyndrickxia</taxon>
    </lineage>
</organism>